<sequence>MILSSSKWHLNEQKKILEAAQGCNLDDSLSNGNVYDNPLIHALSPDVDALSPEQIVDMINNATVIFDLKHSSDKNVENIIEEPIAGSSKKTRLDQTSMSDTGDNTLGRNTNNGESVSNYSSESENSESESSTENIGFSNDTLEDEIEGETIVPQEVVKEKRTKGVAKGRIDGPVGKEKMKKLWEQLAQELNALGMDFTYAESLLRHARSQDEHQTPGTSNEAPVQKSLVEENLTVEVGSRKSIEVTTPLEHIWQYNEVITLIRSMECHYEDLAHPKRRRSVFTNVVNDLLSSGFAVDESMCQAKWKNLVRSYNTAKDQKTRTGRGPTRFQFFEELDNLLGEKPTNKAKHTIESSSSNHNNTEEANCVVNVDEVNCTLVIEEDDSDRDKAKNDEIYTDKKNQCRKQREGKKARGWKAHLQGETATQLIGQPTAPEQRVAPSTNGSNEDPEEIGEPEVNNFEQNLLKAVKPVTSVNLSRKRPVSGAEIITNNDLSTSTITSPTMIPTTSQNKESINDIPDALIIEAVTPSHRQTNESIDYLLLNSVEQSPSSQPIKRKRLIKGGETIVGPTTSPCDDAQPSTSNVTPSKLL</sequence>
<dbReference type="Pfam" id="PF13837">
    <property type="entry name" value="Myb_DNA-bind_4"/>
    <property type="match status" value="1"/>
</dbReference>
<reference evidence="3" key="2">
    <citation type="submission" date="2022-10" db="EMBL/GenBank/DDBJ databases">
        <authorList>
            <consortium name="ENA_rothamsted_submissions"/>
            <consortium name="culmorum"/>
            <person name="King R."/>
        </authorList>
    </citation>
    <scope>NUCLEOTIDE SEQUENCE</scope>
</reference>
<organism evidence="3 4">
    <name type="scientific">Phaedon cochleariae</name>
    <name type="common">Mustard beetle</name>
    <dbReference type="NCBI Taxonomy" id="80249"/>
    <lineage>
        <taxon>Eukaryota</taxon>
        <taxon>Metazoa</taxon>
        <taxon>Ecdysozoa</taxon>
        <taxon>Arthropoda</taxon>
        <taxon>Hexapoda</taxon>
        <taxon>Insecta</taxon>
        <taxon>Pterygota</taxon>
        <taxon>Neoptera</taxon>
        <taxon>Endopterygota</taxon>
        <taxon>Coleoptera</taxon>
        <taxon>Polyphaga</taxon>
        <taxon>Cucujiformia</taxon>
        <taxon>Chrysomeloidea</taxon>
        <taxon>Chrysomelidae</taxon>
        <taxon>Chrysomelinae</taxon>
        <taxon>Chrysomelini</taxon>
        <taxon>Phaedon</taxon>
    </lineage>
</organism>
<feature type="compositionally biased region" description="Polar residues" evidence="1">
    <location>
        <begin position="567"/>
        <end position="589"/>
    </location>
</feature>
<proteinExistence type="predicted"/>
<protein>
    <recommendedName>
        <fullName evidence="2">Myb/SANT-like DNA-binding domain-containing protein</fullName>
    </recommendedName>
</protein>
<feature type="domain" description="Myb/SANT-like DNA-binding" evidence="2">
    <location>
        <begin position="251"/>
        <end position="338"/>
    </location>
</feature>
<feature type="compositionally biased region" description="Polar residues" evidence="1">
    <location>
        <begin position="94"/>
        <end position="110"/>
    </location>
</feature>
<evidence type="ECO:0000256" key="1">
    <source>
        <dbReference type="SAM" id="MobiDB-lite"/>
    </source>
</evidence>
<evidence type="ECO:0000259" key="2">
    <source>
        <dbReference type="Pfam" id="PF13837"/>
    </source>
</evidence>
<gene>
    <name evidence="3" type="ORF">PHAECO_LOCUS2170</name>
</gene>
<name>A0A9N9X0R0_PHACE</name>
<feature type="region of interest" description="Disordered" evidence="1">
    <location>
        <begin position="207"/>
        <end position="227"/>
    </location>
</feature>
<dbReference type="PANTHER" id="PTHR47595">
    <property type="entry name" value="HEAT SHOCK 70 KDA PROTEIN 14"/>
    <property type="match status" value="1"/>
</dbReference>
<dbReference type="AlphaFoldDB" id="A0A9N9X0R0"/>
<dbReference type="EMBL" id="OU896717">
    <property type="protein sequence ID" value="CAG9814618.1"/>
    <property type="molecule type" value="Genomic_DNA"/>
</dbReference>
<feature type="compositionally biased region" description="Low complexity" evidence="1">
    <location>
        <begin position="111"/>
        <end position="134"/>
    </location>
</feature>
<feature type="region of interest" description="Disordered" evidence="1">
    <location>
        <begin position="559"/>
        <end position="589"/>
    </location>
</feature>
<dbReference type="OrthoDB" id="6742202at2759"/>
<evidence type="ECO:0000313" key="3">
    <source>
        <dbReference type="EMBL" id="CAG9814618.1"/>
    </source>
</evidence>
<accession>A0A9N9X0R0</accession>
<keyword evidence="4" id="KW-1185">Reference proteome</keyword>
<feature type="region of interest" description="Disordered" evidence="1">
    <location>
        <begin position="429"/>
        <end position="451"/>
    </location>
</feature>
<evidence type="ECO:0000313" key="4">
    <source>
        <dbReference type="Proteomes" id="UP001153737"/>
    </source>
</evidence>
<dbReference type="Gene3D" id="1.10.10.60">
    <property type="entry name" value="Homeodomain-like"/>
    <property type="match status" value="1"/>
</dbReference>
<dbReference type="PANTHER" id="PTHR47595:SF1">
    <property type="entry name" value="MYB_SANT-LIKE DNA-BINDING DOMAIN-CONTAINING PROTEIN"/>
    <property type="match status" value="1"/>
</dbReference>
<dbReference type="Proteomes" id="UP001153737">
    <property type="component" value="Chromosome 11"/>
</dbReference>
<reference evidence="3" key="1">
    <citation type="submission" date="2022-01" db="EMBL/GenBank/DDBJ databases">
        <authorList>
            <person name="King R."/>
        </authorList>
    </citation>
    <scope>NUCLEOTIDE SEQUENCE</scope>
</reference>
<dbReference type="InterPro" id="IPR044822">
    <property type="entry name" value="Myb_DNA-bind_4"/>
</dbReference>
<feature type="region of interest" description="Disordered" evidence="1">
    <location>
        <begin position="79"/>
        <end position="157"/>
    </location>
</feature>